<keyword evidence="2" id="KW-1185">Reference proteome</keyword>
<reference evidence="1" key="1">
    <citation type="submission" date="2021-04" db="EMBL/GenBank/DDBJ databases">
        <title>Isolation of p-tert-butylphenol degrading bacteria Sphingobium phenoxybenzoativorans Tas13 from active sludge.</title>
        <authorList>
            <person name="Li Y."/>
        </authorList>
    </citation>
    <scope>NUCLEOTIDE SEQUENCE</scope>
    <source>
        <strain evidence="1">Tas13</strain>
    </source>
</reference>
<evidence type="ECO:0000313" key="2">
    <source>
        <dbReference type="Proteomes" id="UP000681425"/>
    </source>
</evidence>
<name>A0A975KAS9_9SPHN</name>
<dbReference type="AlphaFoldDB" id="A0A975KAS9"/>
<sequence>MSASYLMQAFADPEAELKVGDLLFTDYGHALVALQRHIKAGAAYGLIRDEVHGNRCATYDAQSGLREFPQ</sequence>
<dbReference type="KEGG" id="spph:KFK14_11530"/>
<dbReference type="EMBL" id="CP073910">
    <property type="protein sequence ID" value="QUT07958.1"/>
    <property type="molecule type" value="Genomic_DNA"/>
</dbReference>
<organism evidence="1 2">
    <name type="scientific">Sphingobium phenoxybenzoativorans</name>
    <dbReference type="NCBI Taxonomy" id="1592790"/>
    <lineage>
        <taxon>Bacteria</taxon>
        <taxon>Pseudomonadati</taxon>
        <taxon>Pseudomonadota</taxon>
        <taxon>Alphaproteobacteria</taxon>
        <taxon>Sphingomonadales</taxon>
        <taxon>Sphingomonadaceae</taxon>
        <taxon>Sphingobium</taxon>
    </lineage>
</organism>
<accession>A0A975KAS9</accession>
<gene>
    <name evidence="1" type="ORF">KFK14_11530</name>
</gene>
<evidence type="ECO:0000313" key="1">
    <source>
        <dbReference type="EMBL" id="QUT07958.1"/>
    </source>
</evidence>
<dbReference type="RefSeq" id="WP_212610907.1">
    <property type="nucleotide sequence ID" value="NZ_CP073910.1"/>
</dbReference>
<proteinExistence type="predicted"/>
<dbReference type="Proteomes" id="UP000681425">
    <property type="component" value="Chromosome"/>
</dbReference>
<protein>
    <submittedName>
        <fullName evidence="1">Uncharacterized protein</fullName>
    </submittedName>
</protein>